<name>A0A5D3I490_NEOTH</name>
<sequence>MAGKWGLTITMKFGRGALKGEIIRPLFFRREKQ</sequence>
<gene>
    <name evidence="1" type="ORF">Maut_01712</name>
    <name evidence="2" type="ORF">MTAT_07900</name>
</gene>
<reference evidence="2 4" key="2">
    <citation type="submission" date="2019-05" db="EMBL/GenBank/DDBJ databases">
        <title>Genome sequence of Moorella thermoacetica ATCC 33924.</title>
        <authorList>
            <person name="Poehlein A."/>
            <person name="Bengelsdorf F.R."/>
            <person name="Duerre P."/>
            <person name="Daniel R."/>
        </authorList>
    </citation>
    <scope>NUCLEOTIDE SEQUENCE [LARGE SCALE GENOMIC DNA]</scope>
    <source>
        <strain evidence="2 4">ATCC 33924</strain>
    </source>
</reference>
<protein>
    <submittedName>
        <fullName evidence="1">Uncharacterized protein</fullName>
    </submittedName>
</protein>
<evidence type="ECO:0000313" key="2">
    <source>
        <dbReference type="EMBL" id="TYL14555.1"/>
    </source>
</evidence>
<keyword evidence="4" id="KW-1185">Reference proteome</keyword>
<evidence type="ECO:0000313" key="3">
    <source>
        <dbReference type="Proteomes" id="UP000094598"/>
    </source>
</evidence>
<reference evidence="1 3" key="1">
    <citation type="submission" date="2016-08" db="EMBL/GenBank/DDBJ databases">
        <title>Moorella thermoacetica DSM 103132.</title>
        <authorList>
            <person name="Jendresen C.B."/>
            <person name="Redl S.M."/>
            <person name="Jensen T.O."/>
            <person name="Nielsen A.T."/>
        </authorList>
    </citation>
    <scope>NUCLEOTIDE SEQUENCE [LARGE SCALE GENOMIC DNA]</scope>
    <source>
        <strain evidence="1 3">DSM 103132</strain>
    </source>
</reference>
<evidence type="ECO:0000313" key="4">
    <source>
        <dbReference type="Proteomes" id="UP000322283"/>
    </source>
</evidence>
<dbReference type="AlphaFoldDB" id="A0A5D3I490"/>
<accession>A0A5D3I490</accession>
<organism evidence="1 3">
    <name type="scientific">Neomoorella thermoacetica</name>
    <name type="common">Clostridium thermoaceticum</name>
    <dbReference type="NCBI Taxonomy" id="1525"/>
    <lineage>
        <taxon>Bacteria</taxon>
        <taxon>Bacillati</taxon>
        <taxon>Bacillota</taxon>
        <taxon>Clostridia</taxon>
        <taxon>Neomoorellales</taxon>
        <taxon>Neomoorellaceae</taxon>
        <taxon>Neomoorella</taxon>
    </lineage>
</organism>
<dbReference type="EMBL" id="VCDX01000002">
    <property type="protein sequence ID" value="TYL14555.1"/>
    <property type="molecule type" value="Genomic_DNA"/>
</dbReference>
<dbReference type="EMBL" id="CP017019">
    <property type="protein sequence ID" value="AOQ24149.1"/>
    <property type="molecule type" value="Genomic_DNA"/>
</dbReference>
<proteinExistence type="predicted"/>
<dbReference type="Proteomes" id="UP000322283">
    <property type="component" value="Unassembled WGS sequence"/>
</dbReference>
<evidence type="ECO:0000313" key="1">
    <source>
        <dbReference type="EMBL" id="AOQ24149.1"/>
    </source>
</evidence>
<dbReference type="Proteomes" id="UP000094598">
    <property type="component" value="Chromosome"/>
</dbReference>